<accession>A0AAV5DWH5</accession>
<protein>
    <recommendedName>
        <fullName evidence="2">F-box domain-containing protein</fullName>
    </recommendedName>
</protein>
<reference evidence="3" key="2">
    <citation type="submission" date="2021-12" db="EMBL/GenBank/DDBJ databases">
        <title>Resequencing data analysis of finger millet.</title>
        <authorList>
            <person name="Hatakeyama M."/>
            <person name="Aluri S."/>
            <person name="Balachadran M.T."/>
            <person name="Sivarajan S.R."/>
            <person name="Poveda L."/>
            <person name="Shimizu-Inatsugi R."/>
            <person name="Schlapbach R."/>
            <person name="Sreeman S.M."/>
            <person name="Shimizu K.K."/>
        </authorList>
    </citation>
    <scope>NUCLEOTIDE SEQUENCE</scope>
</reference>
<dbReference type="SUPFAM" id="SSF81383">
    <property type="entry name" value="F-box domain"/>
    <property type="match status" value="1"/>
</dbReference>
<feature type="domain" description="F-box" evidence="2">
    <location>
        <begin position="27"/>
        <end position="63"/>
    </location>
</feature>
<feature type="region of interest" description="Disordered" evidence="1">
    <location>
        <begin position="1"/>
        <end position="28"/>
    </location>
</feature>
<dbReference type="InterPro" id="IPR001810">
    <property type="entry name" value="F-box_dom"/>
</dbReference>
<organism evidence="3 4">
    <name type="scientific">Eleusine coracana subsp. coracana</name>
    <dbReference type="NCBI Taxonomy" id="191504"/>
    <lineage>
        <taxon>Eukaryota</taxon>
        <taxon>Viridiplantae</taxon>
        <taxon>Streptophyta</taxon>
        <taxon>Embryophyta</taxon>
        <taxon>Tracheophyta</taxon>
        <taxon>Spermatophyta</taxon>
        <taxon>Magnoliopsida</taxon>
        <taxon>Liliopsida</taxon>
        <taxon>Poales</taxon>
        <taxon>Poaceae</taxon>
        <taxon>PACMAD clade</taxon>
        <taxon>Chloridoideae</taxon>
        <taxon>Cynodonteae</taxon>
        <taxon>Eleusininae</taxon>
        <taxon>Eleusine</taxon>
    </lineage>
</organism>
<evidence type="ECO:0000259" key="2">
    <source>
        <dbReference type="PROSITE" id="PS50181"/>
    </source>
</evidence>
<dbReference type="Proteomes" id="UP001054889">
    <property type="component" value="Unassembled WGS sequence"/>
</dbReference>
<dbReference type="EMBL" id="BQKI01000071">
    <property type="protein sequence ID" value="GJN14898.1"/>
    <property type="molecule type" value="Genomic_DNA"/>
</dbReference>
<dbReference type="PANTHER" id="PTHR32212:SF461">
    <property type="entry name" value="F-BOX DOMAIN-CONTAINING PROTEIN"/>
    <property type="match status" value="1"/>
</dbReference>
<gene>
    <name evidence="3" type="primary">gb01772</name>
    <name evidence="3" type="ORF">PR202_gb01772</name>
</gene>
<dbReference type="AlphaFoldDB" id="A0AAV5DWH5"/>
<keyword evidence="4" id="KW-1185">Reference proteome</keyword>
<evidence type="ECO:0000256" key="1">
    <source>
        <dbReference type="SAM" id="MobiDB-lite"/>
    </source>
</evidence>
<dbReference type="PANTHER" id="PTHR32212">
    <property type="entry name" value="CYCLIN-LIKE F-BOX"/>
    <property type="match status" value="1"/>
</dbReference>
<dbReference type="PROSITE" id="PS50181">
    <property type="entry name" value="FBOX"/>
    <property type="match status" value="1"/>
</dbReference>
<comment type="caution">
    <text evidence="3">The sequence shown here is derived from an EMBL/GenBank/DDBJ whole genome shotgun (WGS) entry which is preliminary data.</text>
</comment>
<evidence type="ECO:0000313" key="4">
    <source>
        <dbReference type="Proteomes" id="UP001054889"/>
    </source>
</evidence>
<dbReference type="Gene3D" id="1.20.1280.50">
    <property type="match status" value="1"/>
</dbReference>
<dbReference type="Pfam" id="PF00646">
    <property type="entry name" value="F-box"/>
    <property type="match status" value="1"/>
</dbReference>
<feature type="compositionally biased region" description="Basic and acidic residues" evidence="1">
    <location>
        <begin position="16"/>
        <end position="28"/>
    </location>
</feature>
<dbReference type="InterPro" id="IPR036047">
    <property type="entry name" value="F-box-like_dom_sf"/>
</dbReference>
<name>A0AAV5DWH5_ELECO</name>
<reference evidence="3" key="1">
    <citation type="journal article" date="2018" name="DNA Res.">
        <title>Multiple hybrid de novo genome assembly of finger millet, an orphan allotetraploid crop.</title>
        <authorList>
            <person name="Hatakeyama M."/>
            <person name="Aluri S."/>
            <person name="Balachadran M.T."/>
            <person name="Sivarajan S.R."/>
            <person name="Patrignani A."/>
            <person name="Gruter S."/>
            <person name="Poveda L."/>
            <person name="Shimizu-Inatsugi R."/>
            <person name="Baeten J."/>
            <person name="Francoijs K.J."/>
            <person name="Nataraja K.N."/>
            <person name="Reddy Y.A.N."/>
            <person name="Phadnis S."/>
            <person name="Ravikumar R.L."/>
            <person name="Schlapbach R."/>
            <person name="Sreeman S.M."/>
            <person name="Shimizu K.K."/>
        </authorList>
    </citation>
    <scope>NUCLEOTIDE SEQUENCE</scope>
</reference>
<dbReference type="InterPro" id="IPR053781">
    <property type="entry name" value="F-box_AtFBL13-like"/>
</dbReference>
<evidence type="ECO:0000313" key="3">
    <source>
        <dbReference type="EMBL" id="GJN14898.1"/>
    </source>
</evidence>
<dbReference type="CDD" id="cd22160">
    <property type="entry name" value="F-box_AtFBL13-like"/>
    <property type="match status" value="1"/>
</dbReference>
<proteinExistence type="predicted"/>
<sequence length="109" mass="11992">MPMEQSGGEVAAKRVKASEDHASASDEDRLSALPDDVLVLILLRLYTKDAVRTSVLSRRWRHVWTLLPVLRFGVVRDSRYLSSALSASEVPLRNLHVGDPNASPESLAA</sequence>